<dbReference type="PANTHER" id="PTHR47723:SF19">
    <property type="entry name" value="POLYNUCLEOTIDYL TRANSFERASE, RIBONUCLEASE H-LIKE SUPERFAMILY PROTEIN"/>
    <property type="match status" value="1"/>
</dbReference>
<dbReference type="InterPro" id="IPR036397">
    <property type="entry name" value="RNaseH_sf"/>
</dbReference>
<dbReference type="InterPro" id="IPR044730">
    <property type="entry name" value="RNase_H-like_dom_plant"/>
</dbReference>
<proteinExistence type="predicted"/>
<sequence length="177" mass="19291">MAGVRAQSISGPIPTNDNRQDCFKINYGGVVFPQENKSSIGVIIRNSEGLVIASVAQQLSQAYQAAKIEAMAVVRALQFGMEVGLASVIVEGYCEMVAQTLTEVNTGLSIYEQLAKDANLFSDFFSNLLYSHTKSDGNKVAHSMVRLSINFPDCVVWMEDIPPPILHVIQADKVILI</sequence>
<dbReference type="InterPro" id="IPR012337">
    <property type="entry name" value="RNaseH-like_sf"/>
</dbReference>
<dbReference type="InterPro" id="IPR053151">
    <property type="entry name" value="RNase_H-like"/>
</dbReference>
<dbReference type="InterPro" id="IPR002156">
    <property type="entry name" value="RNaseH_domain"/>
</dbReference>
<dbReference type="GO" id="GO:0004523">
    <property type="term" value="F:RNA-DNA hybrid ribonuclease activity"/>
    <property type="evidence" value="ECO:0007669"/>
    <property type="project" value="InterPro"/>
</dbReference>
<comment type="caution">
    <text evidence="2">The sequence shown here is derived from an EMBL/GenBank/DDBJ whole genome shotgun (WGS) entry which is preliminary data.</text>
</comment>
<feature type="domain" description="RNase H type-1" evidence="1">
    <location>
        <begin position="27"/>
        <end position="146"/>
    </location>
</feature>
<reference evidence="2 3" key="1">
    <citation type="submission" date="2024-01" db="EMBL/GenBank/DDBJ databases">
        <title>A telomere-to-telomere, gap-free genome of sweet tea (Lithocarpus litseifolius).</title>
        <authorList>
            <person name="Zhou J."/>
        </authorList>
    </citation>
    <scope>NUCLEOTIDE SEQUENCE [LARGE SCALE GENOMIC DNA]</scope>
    <source>
        <strain evidence="2">Zhou-2022a</strain>
        <tissue evidence="2">Leaf</tissue>
    </source>
</reference>
<protein>
    <recommendedName>
        <fullName evidence="1">RNase H type-1 domain-containing protein</fullName>
    </recommendedName>
</protein>
<evidence type="ECO:0000259" key="1">
    <source>
        <dbReference type="Pfam" id="PF13456"/>
    </source>
</evidence>
<organism evidence="2 3">
    <name type="scientific">Lithocarpus litseifolius</name>
    <dbReference type="NCBI Taxonomy" id="425828"/>
    <lineage>
        <taxon>Eukaryota</taxon>
        <taxon>Viridiplantae</taxon>
        <taxon>Streptophyta</taxon>
        <taxon>Embryophyta</taxon>
        <taxon>Tracheophyta</taxon>
        <taxon>Spermatophyta</taxon>
        <taxon>Magnoliopsida</taxon>
        <taxon>eudicotyledons</taxon>
        <taxon>Gunneridae</taxon>
        <taxon>Pentapetalae</taxon>
        <taxon>rosids</taxon>
        <taxon>fabids</taxon>
        <taxon>Fagales</taxon>
        <taxon>Fagaceae</taxon>
        <taxon>Lithocarpus</taxon>
    </lineage>
</organism>
<dbReference type="Proteomes" id="UP001459277">
    <property type="component" value="Unassembled WGS sequence"/>
</dbReference>
<dbReference type="SUPFAM" id="SSF53098">
    <property type="entry name" value="Ribonuclease H-like"/>
    <property type="match status" value="1"/>
</dbReference>
<accession>A0AAW2DWG6</accession>
<dbReference type="EMBL" id="JAZDWU010000001">
    <property type="protein sequence ID" value="KAL0013888.1"/>
    <property type="molecule type" value="Genomic_DNA"/>
</dbReference>
<dbReference type="Gene3D" id="3.30.420.10">
    <property type="entry name" value="Ribonuclease H-like superfamily/Ribonuclease H"/>
    <property type="match status" value="1"/>
</dbReference>
<name>A0AAW2DWG6_9ROSI</name>
<dbReference type="CDD" id="cd06222">
    <property type="entry name" value="RNase_H_like"/>
    <property type="match status" value="1"/>
</dbReference>
<dbReference type="PANTHER" id="PTHR47723">
    <property type="entry name" value="OS05G0353850 PROTEIN"/>
    <property type="match status" value="1"/>
</dbReference>
<keyword evidence="3" id="KW-1185">Reference proteome</keyword>
<evidence type="ECO:0000313" key="2">
    <source>
        <dbReference type="EMBL" id="KAL0013888.1"/>
    </source>
</evidence>
<gene>
    <name evidence="2" type="ORF">SO802_000957</name>
</gene>
<dbReference type="Pfam" id="PF13456">
    <property type="entry name" value="RVT_3"/>
    <property type="match status" value="1"/>
</dbReference>
<dbReference type="GO" id="GO:0003676">
    <property type="term" value="F:nucleic acid binding"/>
    <property type="evidence" value="ECO:0007669"/>
    <property type="project" value="InterPro"/>
</dbReference>
<evidence type="ECO:0000313" key="3">
    <source>
        <dbReference type="Proteomes" id="UP001459277"/>
    </source>
</evidence>
<dbReference type="AlphaFoldDB" id="A0AAW2DWG6"/>